<dbReference type="EMBL" id="CM042017">
    <property type="protein sequence ID" value="KAI3690309.1"/>
    <property type="molecule type" value="Genomic_DNA"/>
</dbReference>
<keyword evidence="2" id="KW-1185">Reference proteome</keyword>
<organism evidence="1 2">
    <name type="scientific">Cichorium intybus</name>
    <name type="common">Chicory</name>
    <dbReference type="NCBI Taxonomy" id="13427"/>
    <lineage>
        <taxon>Eukaryota</taxon>
        <taxon>Viridiplantae</taxon>
        <taxon>Streptophyta</taxon>
        <taxon>Embryophyta</taxon>
        <taxon>Tracheophyta</taxon>
        <taxon>Spermatophyta</taxon>
        <taxon>Magnoliopsida</taxon>
        <taxon>eudicotyledons</taxon>
        <taxon>Gunneridae</taxon>
        <taxon>Pentapetalae</taxon>
        <taxon>asterids</taxon>
        <taxon>campanulids</taxon>
        <taxon>Asterales</taxon>
        <taxon>Asteraceae</taxon>
        <taxon>Cichorioideae</taxon>
        <taxon>Cichorieae</taxon>
        <taxon>Cichoriinae</taxon>
        <taxon>Cichorium</taxon>
    </lineage>
</organism>
<comment type="caution">
    <text evidence="1">The sequence shown here is derived from an EMBL/GenBank/DDBJ whole genome shotgun (WGS) entry which is preliminary data.</text>
</comment>
<accession>A0ACB8YZB7</accession>
<evidence type="ECO:0000313" key="1">
    <source>
        <dbReference type="EMBL" id="KAI3690309.1"/>
    </source>
</evidence>
<reference evidence="1 2" key="2">
    <citation type="journal article" date="2022" name="Mol. Ecol. Resour.">
        <title>The genomes of chicory, endive, great burdock and yacon provide insights into Asteraceae paleo-polyploidization history and plant inulin production.</title>
        <authorList>
            <person name="Fan W."/>
            <person name="Wang S."/>
            <person name="Wang H."/>
            <person name="Wang A."/>
            <person name="Jiang F."/>
            <person name="Liu H."/>
            <person name="Zhao H."/>
            <person name="Xu D."/>
            <person name="Zhang Y."/>
        </authorList>
    </citation>
    <scope>NUCLEOTIDE SEQUENCE [LARGE SCALE GENOMIC DNA]</scope>
    <source>
        <strain evidence="2">cv. Punajuju</strain>
        <tissue evidence="1">Leaves</tissue>
    </source>
</reference>
<proteinExistence type="predicted"/>
<name>A0ACB8YZB7_CICIN</name>
<sequence length="173" mass="19345">MKNWCPLELRVRGGIGCRSTGQVYKSLECYCKGEFSTPLTCKPSHYTSSFERVCPRSHTLLYNADNTGHIFMCKGAEYNVTYCPSSEVFSTIQSGGRLRSTDRLLSHNGTFMLGFYGETYAFLGIWHSDDEDRKVWVAYPSKTTLSTLGAHDLSIDPKIGDLTVIVDSKLFGV</sequence>
<protein>
    <submittedName>
        <fullName evidence="1">Uncharacterized protein</fullName>
    </submittedName>
</protein>
<reference evidence="2" key="1">
    <citation type="journal article" date="2022" name="Mol. Ecol. Resour.">
        <title>The genomes of chicory, endive, great burdock and yacon provide insights into Asteraceae palaeo-polyploidization history and plant inulin production.</title>
        <authorList>
            <person name="Fan W."/>
            <person name="Wang S."/>
            <person name="Wang H."/>
            <person name="Wang A."/>
            <person name="Jiang F."/>
            <person name="Liu H."/>
            <person name="Zhao H."/>
            <person name="Xu D."/>
            <person name="Zhang Y."/>
        </authorList>
    </citation>
    <scope>NUCLEOTIDE SEQUENCE [LARGE SCALE GENOMIC DNA]</scope>
    <source>
        <strain evidence="2">cv. Punajuju</strain>
    </source>
</reference>
<gene>
    <name evidence="1" type="ORF">L2E82_48289</name>
</gene>
<evidence type="ECO:0000313" key="2">
    <source>
        <dbReference type="Proteomes" id="UP001055811"/>
    </source>
</evidence>
<dbReference type="Proteomes" id="UP001055811">
    <property type="component" value="Linkage Group LG09"/>
</dbReference>